<protein>
    <submittedName>
        <fullName evidence="2">DUF1631 domain-containing protein</fullName>
    </submittedName>
</protein>
<dbReference type="AlphaFoldDB" id="A0A545U023"/>
<dbReference type="EMBL" id="VIKS01000015">
    <property type="protein sequence ID" value="TQV82783.1"/>
    <property type="molecule type" value="Genomic_DNA"/>
</dbReference>
<comment type="caution">
    <text evidence="2">The sequence shown here is derived from an EMBL/GenBank/DDBJ whole genome shotgun (WGS) entry which is preliminary data.</text>
</comment>
<keyword evidence="1" id="KW-0175">Coiled coil</keyword>
<gene>
    <name evidence="2" type="ORF">FLL46_23720</name>
</gene>
<reference evidence="2 3" key="1">
    <citation type="submission" date="2019-07" db="EMBL/GenBank/DDBJ databases">
        <title>Draft genome for Aliikangiella sp. M105.</title>
        <authorList>
            <person name="Wang G."/>
        </authorList>
    </citation>
    <scope>NUCLEOTIDE SEQUENCE [LARGE SCALE GENOMIC DNA]</scope>
    <source>
        <strain evidence="2 3">M105</strain>
    </source>
</reference>
<dbReference type="Proteomes" id="UP000315439">
    <property type="component" value="Unassembled WGS sequence"/>
</dbReference>
<evidence type="ECO:0000313" key="2">
    <source>
        <dbReference type="EMBL" id="TQV82783.1"/>
    </source>
</evidence>
<accession>A0A545U023</accession>
<dbReference type="Pfam" id="PF07793">
    <property type="entry name" value="DUF1631"/>
    <property type="match status" value="1"/>
</dbReference>
<evidence type="ECO:0000313" key="3">
    <source>
        <dbReference type="Proteomes" id="UP000315439"/>
    </source>
</evidence>
<organism evidence="2 3">
    <name type="scientific">Aliikangiella coralliicola</name>
    <dbReference type="NCBI Taxonomy" id="2592383"/>
    <lineage>
        <taxon>Bacteria</taxon>
        <taxon>Pseudomonadati</taxon>
        <taxon>Pseudomonadota</taxon>
        <taxon>Gammaproteobacteria</taxon>
        <taxon>Oceanospirillales</taxon>
        <taxon>Pleioneaceae</taxon>
        <taxon>Aliikangiella</taxon>
    </lineage>
</organism>
<dbReference type="RefSeq" id="WP_142934406.1">
    <property type="nucleotide sequence ID" value="NZ_ML660171.1"/>
</dbReference>
<keyword evidence="3" id="KW-1185">Reference proteome</keyword>
<name>A0A545U023_9GAMM</name>
<dbReference type="OrthoDB" id="6188167at2"/>
<sequence>MGNKSHILDFNSNAKSVQGKKAISLPVMVEDARKIFIGELESNLKQMFEEADDMLFDMSDGGYQNAHFDAMRMLRLKKDGLLKSFYKEMLNSFTESLGKRDDYQEPSIESLSFENIALVGDSELEEGIAIDGMVKKARSGNVDALDKIRTRLDTLIPNKSVTRENNPFEPVCICTAFKNASLALDIDLNSLLVVYKLFERTVLSQLEIGYQKVNELFVAKGVLPDLKVSTPQRQKQKPMSSPNTALPSEGLLETAISETSASTSLNQAPVDDQVLSLMQSLLANNRPSIQMHNSVPTTQVDTPQLINALTNLQASQFAQSAEGGNTIVDLRNVLGSQLNTSPEAIQEGALGQFNDDMIDIVSMLFDFILDDKNVHAEIKSAIARLQIPMLKVGLVDRTFFSNKKHPARVLLNEIAYTGISWDPKATDSKLVLSKIEEISERITSEFKDDISIFNGILDDLLNFKQTTQRRAQILERRTKEAEEGKAKAESARARVNQELARMCKGKSIPDSVRQLLKNVWVHVMFLESLKNNPDSWDKVTKIGKLLIWSVQPVKEATTLEKLISRVPRIVKNIRKGFDIISLSPIDATRMLDQLEETHREVIKQAQEYIEGKNQEEIIRLAPTPFSDSIELNLLQQEEQSGAVDLAPSQEVESIEIHDIGFTPEQTGKPQLEDTLDVDISQASIQAIESLTAGQWVELEIDSNSQRCKLAAKISSSGKFIFVNRNGVKLAEFYTDALALEYQTGRLKILDDEALFDRALESVISNLRAMKADA</sequence>
<proteinExistence type="predicted"/>
<feature type="coiled-coil region" evidence="1">
    <location>
        <begin position="464"/>
        <end position="498"/>
    </location>
</feature>
<dbReference type="InterPro" id="IPR012434">
    <property type="entry name" value="DUF1631"/>
</dbReference>
<evidence type="ECO:0000256" key="1">
    <source>
        <dbReference type="SAM" id="Coils"/>
    </source>
</evidence>